<dbReference type="AlphaFoldDB" id="A0A9N8DC86"/>
<accession>A0A9N8DC86</accession>
<dbReference type="Proteomes" id="UP001153069">
    <property type="component" value="Unassembled WGS sequence"/>
</dbReference>
<sequence>MDIAGEEKKDSCEVEEIGKDLVAGDGDGENNDSEEDEEVADLPSELATKLGDRYESEEALQSDMNEAGIGDLPIILAEGKPCLVVPSDQHNVFTSWYAFDFASSRGKWGFSSASHNIHLANGESRDPDLSYWGYPRCILFKEKRKPVIADIVPDTVIQFSWKNKKKYEVEAINDVMTQSLETDCGAPSTIFARVGYLIKVQFSKKRTLLGAIMGKDSKTQDIVGLDIYRLPHGTTTMDAENKTNGAEKWTYFHVWSENSRLNFITQFLKIKLFRQLG</sequence>
<evidence type="ECO:0000313" key="3">
    <source>
        <dbReference type="Proteomes" id="UP001153069"/>
    </source>
</evidence>
<keyword evidence="3" id="KW-1185">Reference proteome</keyword>
<feature type="region of interest" description="Disordered" evidence="1">
    <location>
        <begin position="1"/>
        <end position="41"/>
    </location>
</feature>
<feature type="compositionally biased region" description="Basic and acidic residues" evidence="1">
    <location>
        <begin position="1"/>
        <end position="19"/>
    </location>
</feature>
<evidence type="ECO:0000256" key="1">
    <source>
        <dbReference type="SAM" id="MobiDB-lite"/>
    </source>
</evidence>
<proteinExistence type="predicted"/>
<organism evidence="2 3">
    <name type="scientific">Seminavis robusta</name>
    <dbReference type="NCBI Taxonomy" id="568900"/>
    <lineage>
        <taxon>Eukaryota</taxon>
        <taxon>Sar</taxon>
        <taxon>Stramenopiles</taxon>
        <taxon>Ochrophyta</taxon>
        <taxon>Bacillariophyta</taxon>
        <taxon>Bacillariophyceae</taxon>
        <taxon>Bacillariophycidae</taxon>
        <taxon>Naviculales</taxon>
        <taxon>Naviculaceae</taxon>
        <taxon>Seminavis</taxon>
    </lineage>
</organism>
<comment type="caution">
    <text evidence="2">The sequence shown here is derived from an EMBL/GenBank/DDBJ whole genome shotgun (WGS) entry which is preliminary data.</text>
</comment>
<name>A0A9N8DC86_9STRA</name>
<protein>
    <submittedName>
        <fullName evidence="2">Uncharacterized protein</fullName>
    </submittedName>
</protein>
<feature type="compositionally biased region" description="Acidic residues" evidence="1">
    <location>
        <begin position="26"/>
        <end position="40"/>
    </location>
</feature>
<dbReference type="EMBL" id="CAICTM010000055">
    <property type="protein sequence ID" value="CAB9499236.1"/>
    <property type="molecule type" value="Genomic_DNA"/>
</dbReference>
<gene>
    <name evidence="2" type="ORF">SEMRO_56_G032930.1</name>
</gene>
<evidence type="ECO:0000313" key="2">
    <source>
        <dbReference type="EMBL" id="CAB9499236.1"/>
    </source>
</evidence>
<reference evidence="2" key="1">
    <citation type="submission" date="2020-06" db="EMBL/GenBank/DDBJ databases">
        <authorList>
            <consortium name="Plant Systems Biology data submission"/>
        </authorList>
    </citation>
    <scope>NUCLEOTIDE SEQUENCE</scope>
    <source>
        <strain evidence="2">D6</strain>
    </source>
</reference>